<evidence type="ECO:0000259" key="1">
    <source>
        <dbReference type="Pfam" id="PF07693"/>
    </source>
</evidence>
<sequence length="806" mass="91694">MYFPLIHYGIIYCDTLLSHPQKHLPKRKLTAGQSFADLAWKQYHVTDTAQHRLHLRRFVNMNQPHADNLQGQHPDRAICSADEDQYGFIHIATQLAVAVKGIGREGSAVIGIEGPWGSGKTSLLNLLRNALVEQIEERTFVLTISPWLDGSNTSLVASLLLPVANIIAAEEEQRLAPEERTALRRRKSLTRTAKTMIDYTRATARNLAPVASAAAVIPGVPDASGALKALSETRWLKEKEKTTAEMRTEIAKKIDELDLSFIVLLDDLDRLEPAQAVEVIRLVKSVGDFPRFRYLLCYDKAILSQAISLGLGVPDGNLYLQKIVQISFCLPRPETFVLRRKFRDAAAALYRKVNGHAPDRIVLEQLTQVADVYGAALKTPREVQMVLNALTFLYPGMRDYVYFPDLCFLQLLRTTNAGLYDWVEEYLSERAVVAAGDGHVSELEQAEMAESLKSHLARYFPAEAHAVHALARWVPGITGWKTDSPIKLFVPTPEQDSALLTAGKRLGSQAYWRYYFAFSAPQNVLSPEMLNEIFDIAGYPEQQHKLAERLLGYIQSKGLSSRTWFEHILTQLTTQQIATRTPEQCRGLAQFFFDSGDKMLQRYQDENDWFSIHDLDTWSVTDRLINKIQKESDQESFDFLSTQFKNGQAWYWIAEYMRHLLWQHGRVGDRAVHEQQKWIPSFQLDSLCETLAHRLNGKVITDQLASFPQLNGYIWAWRDISGVEAVRTWVQEQIRDDEAFLKLLLQLCYHGISSAEGRFTALKLSDLADFFGEPDQIRERIENIRKAGPLAEMAKQVETSIKRNRF</sequence>
<gene>
    <name evidence="2" type="ORF">ECH7EC869_5843</name>
</gene>
<dbReference type="SUPFAM" id="SSF52540">
    <property type="entry name" value="P-loop containing nucleoside triphosphate hydrolases"/>
    <property type="match status" value="1"/>
</dbReference>
<evidence type="ECO:0000313" key="2">
    <source>
        <dbReference type="EMBL" id="EDU89616.1"/>
    </source>
</evidence>
<dbReference type="Gene3D" id="3.40.50.300">
    <property type="entry name" value="P-loop containing nucleotide triphosphate hydrolases"/>
    <property type="match status" value="1"/>
</dbReference>
<feature type="domain" description="KAP NTPase" evidence="1">
    <location>
        <begin position="89"/>
        <end position="395"/>
    </location>
</feature>
<dbReference type="BioCyc" id="ECOL478008-HMP:G76-483084-MONOMER"/>
<dbReference type="AlphaFoldDB" id="A0A0H3PNK5"/>
<proteinExistence type="predicted"/>
<dbReference type="Proteomes" id="UP000004641">
    <property type="component" value="Unassembled WGS sequence"/>
</dbReference>
<name>A0A0H3PNK5_ECO5C</name>
<dbReference type="RefSeq" id="WP_000273844.1">
    <property type="nucleotide sequence ID" value="NZ_ABHU01000020.1"/>
</dbReference>
<reference evidence="2 3" key="1">
    <citation type="journal article" date="2011" name="Appl. Environ. Microbiol.">
        <title>Genome signatures of Escherichia coli O157:H7 isolates from the bovine host reservoir.</title>
        <authorList>
            <person name="Eppinger M."/>
            <person name="Mammel M.K."/>
            <person name="Leclerc J.E."/>
            <person name="Ravel J."/>
            <person name="Cebula T.A."/>
        </authorList>
    </citation>
    <scope>NUCLEOTIDE SEQUENCE [LARGE SCALE GENOMIC DNA]</scope>
    <source>
        <strain evidence="2 3">EC869</strain>
    </source>
</reference>
<evidence type="ECO:0000313" key="3">
    <source>
        <dbReference type="Proteomes" id="UP000004641"/>
    </source>
</evidence>
<dbReference type="EMBL" id="ABHU01000020">
    <property type="protein sequence ID" value="EDU89616.1"/>
    <property type="molecule type" value="Genomic_DNA"/>
</dbReference>
<protein>
    <submittedName>
        <fullName evidence="2">KAP family P-loop domain protein</fullName>
    </submittedName>
</protein>
<accession>A0A0H3PNK5</accession>
<comment type="caution">
    <text evidence="2">The sequence shown here is derived from an EMBL/GenBank/DDBJ whole genome shotgun (WGS) entry which is preliminary data.</text>
</comment>
<dbReference type="InterPro" id="IPR052754">
    <property type="entry name" value="NTPase_KAP_P-loop"/>
</dbReference>
<dbReference type="InterPro" id="IPR027417">
    <property type="entry name" value="P-loop_NTPase"/>
</dbReference>
<organism evidence="2 3">
    <name type="scientific">Escherichia coli O157:H7 (strain EC869)</name>
    <dbReference type="NCBI Taxonomy" id="478008"/>
    <lineage>
        <taxon>Bacteria</taxon>
        <taxon>Pseudomonadati</taxon>
        <taxon>Pseudomonadota</taxon>
        <taxon>Gammaproteobacteria</taxon>
        <taxon>Enterobacterales</taxon>
        <taxon>Enterobacteriaceae</taxon>
        <taxon>Escherichia</taxon>
    </lineage>
</organism>
<dbReference type="Pfam" id="PF07693">
    <property type="entry name" value="KAP_NTPase"/>
    <property type="match status" value="1"/>
</dbReference>
<dbReference type="PANTHER" id="PTHR22674:SF6">
    <property type="entry name" value="NTPASE KAP FAMILY P-LOOP DOMAIN-CONTAINING PROTEIN 1"/>
    <property type="match status" value="1"/>
</dbReference>
<dbReference type="InterPro" id="IPR011646">
    <property type="entry name" value="KAP_P-loop"/>
</dbReference>
<dbReference type="PANTHER" id="PTHR22674">
    <property type="entry name" value="NTPASE, KAP FAMILY P-LOOP DOMAIN-CONTAINING 1"/>
    <property type="match status" value="1"/>
</dbReference>